<proteinExistence type="predicted"/>
<sequence length="72" mass="8198">MRTTLETSLQDSILGDKADSVKGSFVHEKNSNTTVQFLLRTPAIEKVEEKKQATEVKEEKKGFMKRLLALFK</sequence>
<name>A0A645AQT5_9ZZZZ</name>
<accession>A0A645AQT5</accession>
<evidence type="ECO:0000313" key="1">
    <source>
        <dbReference type="EMBL" id="MPM55138.1"/>
    </source>
</evidence>
<dbReference type="EMBL" id="VSSQ01015130">
    <property type="protein sequence ID" value="MPM55138.1"/>
    <property type="molecule type" value="Genomic_DNA"/>
</dbReference>
<protein>
    <submittedName>
        <fullName evidence="1">Uncharacterized protein</fullName>
    </submittedName>
</protein>
<dbReference type="AlphaFoldDB" id="A0A645AQT5"/>
<comment type="caution">
    <text evidence="1">The sequence shown here is derived from an EMBL/GenBank/DDBJ whole genome shotgun (WGS) entry which is preliminary data.</text>
</comment>
<gene>
    <name evidence="1" type="ORF">SDC9_101931</name>
</gene>
<reference evidence="1" key="1">
    <citation type="submission" date="2019-08" db="EMBL/GenBank/DDBJ databases">
        <authorList>
            <person name="Kucharzyk K."/>
            <person name="Murdoch R.W."/>
            <person name="Higgins S."/>
            <person name="Loffler F."/>
        </authorList>
    </citation>
    <scope>NUCLEOTIDE SEQUENCE</scope>
</reference>
<organism evidence="1">
    <name type="scientific">bioreactor metagenome</name>
    <dbReference type="NCBI Taxonomy" id="1076179"/>
    <lineage>
        <taxon>unclassified sequences</taxon>
        <taxon>metagenomes</taxon>
        <taxon>ecological metagenomes</taxon>
    </lineage>
</organism>